<protein>
    <submittedName>
        <fullName evidence="1">Uncharacterized protein</fullName>
    </submittedName>
</protein>
<dbReference type="Proteomes" id="UP000886595">
    <property type="component" value="Unassembled WGS sequence"/>
</dbReference>
<dbReference type="EMBL" id="JAAMPC010000011">
    <property type="protein sequence ID" value="KAG2282750.1"/>
    <property type="molecule type" value="Genomic_DNA"/>
</dbReference>
<gene>
    <name evidence="1" type="ORF">Bca52824_053970</name>
</gene>
<proteinExistence type="predicted"/>
<evidence type="ECO:0000313" key="1">
    <source>
        <dbReference type="EMBL" id="KAG2282750.1"/>
    </source>
</evidence>
<name>A0A8X7UK33_BRACI</name>
<reference evidence="1 2" key="1">
    <citation type="submission" date="2020-02" db="EMBL/GenBank/DDBJ databases">
        <authorList>
            <person name="Ma Q."/>
            <person name="Huang Y."/>
            <person name="Song X."/>
            <person name="Pei D."/>
        </authorList>
    </citation>
    <scope>NUCLEOTIDE SEQUENCE [LARGE SCALE GENOMIC DNA]</scope>
    <source>
        <strain evidence="1">Sxm20200214</strain>
        <tissue evidence="1">Leaf</tissue>
    </source>
</reference>
<evidence type="ECO:0000313" key="2">
    <source>
        <dbReference type="Proteomes" id="UP000886595"/>
    </source>
</evidence>
<comment type="caution">
    <text evidence="1">The sequence shown here is derived from an EMBL/GenBank/DDBJ whole genome shotgun (WGS) entry which is preliminary data.</text>
</comment>
<dbReference type="AlphaFoldDB" id="A0A8X7UK33"/>
<keyword evidence="2" id="KW-1185">Reference proteome</keyword>
<organism evidence="1 2">
    <name type="scientific">Brassica carinata</name>
    <name type="common">Ethiopian mustard</name>
    <name type="synonym">Abyssinian cabbage</name>
    <dbReference type="NCBI Taxonomy" id="52824"/>
    <lineage>
        <taxon>Eukaryota</taxon>
        <taxon>Viridiplantae</taxon>
        <taxon>Streptophyta</taxon>
        <taxon>Embryophyta</taxon>
        <taxon>Tracheophyta</taxon>
        <taxon>Spermatophyta</taxon>
        <taxon>Magnoliopsida</taxon>
        <taxon>eudicotyledons</taxon>
        <taxon>Gunneridae</taxon>
        <taxon>Pentapetalae</taxon>
        <taxon>rosids</taxon>
        <taxon>malvids</taxon>
        <taxon>Brassicales</taxon>
        <taxon>Brassicaceae</taxon>
        <taxon>Brassiceae</taxon>
        <taxon>Brassica</taxon>
    </lineage>
</organism>
<sequence>MLAPTLRSFVRLGRVCSVSSGFVKPQPYLALKLTVNQLPRTMLRLPRSHLYVAVPCSSSPSGSSLTVETPHRKAPCTSHLLLAVIGSPGRGLRYGTVARQRRRDLQPSRPSSLIRLCNSSSSNGVSISASAASLRRRIRPRRGKLSVVLSASAVNGISPAVASLAGESSRSNNG</sequence>
<accession>A0A8X7UK33</accession>